<feature type="compositionally biased region" description="Basic and acidic residues" evidence="2">
    <location>
        <begin position="203"/>
        <end position="212"/>
    </location>
</feature>
<accession>A0A9W4UVP1</accession>
<name>A0A9W4UVP1_9PLEO</name>
<dbReference type="EMBL" id="CAOQHR010000013">
    <property type="protein sequence ID" value="CAI6342329.1"/>
    <property type="molecule type" value="Genomic_DNA"/>
</dbReference>
<feature type="compositionally biased region" description="Basic and acidic residues" evidence="2">
    <location>
        <begin position="229"/>
        <end position="239"/>
    </location>
</feature>
<feature type="compositionally biased region" description="Basic residues" evidence="2">
    <location>
        <begin position="242"/>
        <end position="254"/>
    </location>
</feature>
<feature type="coiled-coil region" evidence="1">
    <location>
        <begin position="149"/>
        <end position="190"/>
    </location>
</feature>
<sequence length="254" mass="28821">MTSQSTISSVEQQGALSMLYMDGRDPTKPRSDERVFTDRQLASIDHRLYEAGGIVEVCRRDLHEYQALLAPMHRKCMSMEYAFHEQKQRAIQISQAYQALGVEHEKARNDLIEMANKHRMLQKDLDSAQTTVIAQQSVAHECEQCLTNKASVESNIGEMETKNEHLKDRIAELENEKKDMQNALVTATDLILQSERKVSEIERGNHTVKPEETESSSIDVAVGGGKRKVNGDEHEEISKQHNPSKKSRHRKNVG</sequence>
<reference evidence="3" key="1">
    <citation type="submission" date="2023-01" db="EMBL/GenBank/DDBJ databases">
        <authorList>
            <person name="Van Ghelder C."/>
            <person name="Rancurel C."/>
        </authorList>
    </citation>
    <scope>NUCLEOTIDE SEQUENCE</scope>
    <source>
        <strain evidence="3">CNCM I-4278</strain>
    </source>
</reference>
<feature type="region of interest" description="Disordered" evidence="2">
    <location>
        <begin position="203"/>
        <end position="254"/>
    </location>
</feature>
<evidence type="ECO:0000256" key="1">
    <source>
        <dbReference type="SAM" id="Coils"/>
    </source>
</evidence>
<evidence type="ECO:0000313" key="3">
    <source>
        <dbReference type="EMBL" id="CAI6342329.1"/>
    </source>
</evidence>
<dbReference type="Gene3D" id="1.10.287.1490">
    <property type="match status" value="1"/>
</dbReference>
<dbReference type="Proteomes" id="UP001152607">
    <property type="component" value="Unassembled WGS sequence"/>
</dbReference>
<evidence type="ECO:0000256" key="2">
    <source>
        <dbReference type="SAM" id="MobiDB-lite"/>
    </source>
</evidence>
<keyword evidence="4" id="KW-1185">Reference proteome</keyword>
<proteinExistence type="predicted"/>
<dbReference type="AlphaFoldDB" id="A0A9W4UVP1"/>
<keyword evidence="1" id="KW-0175">Coiled coil</keyword>
<organism evidence="3 4">
    <name type="scientific">Periconia digitata</name>
    <dbReference type="NCBI Taxonomy" id="1303443"/>
    <lineage>
        <taxon>Eukaryota</taxon>
        <taxon>Fungi</taxon>
        <taxon>Dikarya</taxon>
        <taxon>Ascomycota</taxon>
        <taxon>Pezizomycotina</taxon>
        <taxon>Dothideomycetes</taxon>
        <taxon>Pleosporomycetidae</taxon>
        <taxon>Pleosporales</taxon>
        <taxon>Massarineae</taxon>
        <taxon>Periconiaceae</taxon>
        <taxon>Periconia</taxon>
    </lineage>
</organism>
<gene>
    <name evidence="3" type="ORF">PDIGIT_LOCUS15535</name>
</gene>
<dbReference type="OrthoDB" id="10407912at2759"/>
<evidence type="ECO:0000313" key="4">
    <source>
        <dbReference type="Proteomes" id="UP001152607"/>
    </source>
</evidence>
<protein>
    <submittedName>
        <fullName evidence="3">Uncharacterized protein</fullName>
    </submittedName>
</protein>
<comment type="caution">
    <text evidence="3">The sequence shown here is derived from an EMBL/GenBank/DDBJ whole genome shotgun (WGS) entry which is preliminary data.</text>
</comment>